<protein>
    <submittedName>
        <fullName evidence="6">Uncharacterized protein</fullName>
    </submittedName>
</protein>
<name>A0A8S1QLW7_9CILI</name>
<keyword evidence="7" id="KW-1185">Reference proteome</keyword>
<dbReference type="InterPro" id="IPR001563">
    <property type="entry name" value="Peptidase_S10"/>
</dbReference>
<dbReference type="OrthoDB" id="292991at2759"/>
<organism evidence="6 7">
    <name type="scientific">Paramecium sonneborni</name>
    <dbReference type="NCBI Taxonomy" id="65129"/>
    <lineage>
        <taxon>Eukaryota</taxon>
        <taxon>Sar</taxon>
        <taxon>Alveolata</taxon>
        <taxon>Ciliophora</taxon>
        <taxon>Intramacronucleata</taxon>
        <taxon>Oligohymenophorea</taxon>
        <taxon>Peniculida</taxon>
        <taxon>Parameciidae</taxon>
        <taxon>Paramecium</taxon>
    </lineage>
</organism>
<evidence type="ECO:0000313" key="6">
    <source>
        <dbReference type="EMBL" id="CAD8116612.1"/>
    </source>
</evidence>
<evidence type="ECO:0000256" key="4">
    <source>
        <dbReference type="ARBA" id="ARBA00022801"/>
    </source>
</evidence>
<reference evidence="6" key="1">
    <citation type="submission" date="2021-01" db="EMBL/GenBank/DDBJ databases">
        <authorList>
            <consortium name="Genoscope - CEA"/>
            <person name="William W."/>
        </authorList>
    </citation>
    <scope>NUCLEOTIDE SEQUENCE</scope>
</reference>
<dbReference type="Proteomes" id="UP000692954">
    <property type="component" value="Unassembled WGS sequence"/>
</dbReference>
<keyword evidence="2" id="KW-0645">Protease</keyword>
<evidence type="ECO:0000256" key="5">
    <source>
        <dbReference type="ARBA" id="ARBA00023180"/>
    </source>
</evidence>
<sequence length="397" mass="45983">MFCLILIVSCYGRLIIQDLENLKMQPEESRLPREHCTNLGSKTKYGYLHVPNGAISFIYYQGKGQQNIVYINGGPGISSQVSNYLEIGPNSGKWNKFSNLLFLDLPAGTGYGRTNTTRNLTYQDVAIDYEIAMTGFNKLCNMNYKDVILFSTDFGARFALAIANRSKNIKCVGLLDPFLDTLSIVAEIPNYAFHMGVIDYQELIYFEKAIIKLSDDINNGYYSYENDQFLKLLYYQSGNISLYNVLEQKLYSEDEDKLEEALNNPESLYYIPFETEFVARSQNVFDQFKYNFFEPFDNSIIQHLLSHKNILVYQSQFDMLIPPSGTMRWLISIEYELDDFFYQSSLTKQMKDDQIIGLWKRGGYLEYLFVLNTGQVMHRDNNDTSMSLIQQYLENII</sequence>
<proteinExistence type="predicted"/>
<dbReference type="PANTHER" id="PTHR11802">
    <property type="entry name" value="SERINE PROTEASE FAMILY S10 SERINE CARBOXYPEPTIDASE"/>
    <property type="match status" value="1"/>
</dbReference>
<dbReference type="PANTHER" id="PTHR11802:SF3">
    <property type="entry name" value="RETINOID-INDUCIBLE SERINE CARBOXYPEPTIDASE"/>
    <property type="match status" value="1"/>
</dbReference>
<evidence type="ECO:0000256" key="1">
    <source>
        <dbReference type="ARBA" id="ARBA00022645"/>
    </source>
</evidence>
<keyword evidence="4" id="KW-0378">Hydrolase</keyword>
<evidence type="ECO:0000256" key="2">
    <source>
        <dbReference type="ARBA" id="ARBA00022670"/>
    </source>
</evidence>
<keyword evidence="3" id="KW-0732">Signal</keyword>
<dbReference type="GO" id="GO:0004185">
    <property type="term" value="F:serine-type carboxypeptidase activity"/>
    <property type="evidence" value="ECO:0007669"/>
    <property type="project" value="InterPro"/>
</dbReference>
<keyword evidence="5" id="KW-0325">Glycoprotein</keyword>
<gene>
    <name evidence="6" type="ORF">PSON_ATCC_30995.1.T1110133</name>
</gene>
<keyword evidence="1" id="KW-0121">Carboxypeptidase</keyword>
<dbReference type="GO" id="GO:0006508">
    <property type="term" value="P:proteolysis"/>
    <property type="evidence" value="ECO:0007669"/>
    <property type="project" value="UniProtKB-KW"/>
</dbReference>
<dbReference type="Pfam" id="PF00450">
    <property type="entry name" value="Peptidase_S10"/>
    <property type="match status" value="1"/>
</dbReference>
<dbReference type="AlphaFoldDB" id="A0A8S1QLW7"/>
<evidence type="ECO:0000313" key="7">
    <source>
        <dbReference type="Proteomes" id="UP000692954"/>
    </source>
</evidence>
<accession>A0A8S1QLW7</accession>
<comment type="caution">
    <text evidence="6">The sequence shown here is derived from an EMBL/GenBank/DDBJ whole genome shotgun (WGS) entry which is preliminary data.</text>
</comment>
<evidence type="ECO:0000256" key="3">
    <source>
        <dbReference type="ARBA" id="ARBA00022729"/>
    </source>
</evidence>
<dbReference type="EMBL" id="CAJJDN010000111">
    <property type="protein sequence ID" value="CAD8116612.1"/>
    <property type="molecule type" value="Genomic_DNA"/>
</dbReference>